<sequence>MNNLIVTLESLQNLLISQATGGKEDNVEYQNLRQQILSSNFDNTLIPKYILTCRNLSQFWQFIKFEYETYAERRNFIWKSFQLLFEKLERNNTSPSDQGIKTIIQSIDSQYIHSTWHKALERRQDDPEGAITIARTLLESICKHILDEEKIDYGNAPDLNHLYRLTAKQLNIAPSEHTLPVFKQILGGCTSVVEGIGALRNKISDAHGQGKVNFKPASRHAELAVNLAGTMAVFIFSTWENNK</sequence>
<feature type="domain" description="Abortive infection protein-like C-terminal" evidence="1">
    <location>
        <begin position="161"/>
        <end position="236"/>
    </location>
</feature>
<protein>
    <recommendedName>
        <fullName evidence="1">Abortive infection protein-like C-terminal domain-containing protein</fullName>
    </recommendedName>
</protein>
<dbReference type="Pfam" id="PF14355">
    <property type="entry name" value="Abi_C"/>
    <property type="match status" value="1"/>
</dbReference>
<evidence type="ECO:0000313" key="2">
    <source>
        <dbReference type="EMBL" id="ENV15037.1"/>
    </source>
</evidence>
<accession>N8WSH9</accession>
<dbReference type="PATRIC" id="fig|1217656.3.peg.3700"/>
<organism evidence="2 3">
    <name type="scientific">Acinetobacter guillouiae NIPH 991</name>
    <dbReference type="NCBI Taxonomy" id="1217656"/>
    <lineage>
        <taxon>Bacteria</taxon>
        <taxon>Pseudomonadati</taxon>
        <taxon>Pseudomonadota</taxon>
        <taxon>Gammaproteobacteria</taxon>
        <taxon>Moraxellales</taxon>
        <taxon>Moraxellaceae</taxon>
        <taxon>Acinetobacter</taxon>
    </lineage>
</organism>
<name>N8WSH9_ACIGI</name>
<evidence type="ECO:0000259" key="1">
    <source>
        <dbReference type="Pfam" id="PF14355"/>
    </source>
</evidence>
<dbReference type="EMBL" id="APPJ01000014">
    <property type="protein sequence ID" value="ENV15037.1"/>
    <property type="molecule type" value="Genomic_DNA"/>
</dbReference>
<evidence type="ECO:0000313" key="3">
    <source>
        <dbReference type="Proteomes" id="UP000013148"/>
    </source>
</evidence>
<dbReference type="RefSeq" id="WP_004822644.1">
    <property type="nucleotide sequence ID" value="NZ_KB849456.1"/>
</dbReference>
<comment type="caution">
    <text evidence="2">The sequence shown here is derived from an EMBL/GenBank/DDBJ whole genome shotgun (WGS) entry which is preliminary data.</text>
</comment>
<dbReference type="AlphaFoldDB" id="N8WSH9"/>
<keyword evidence="3" id="KW-1185">Reference proteome</keyword>
<dbReference type="InterPro" id="IPR026001">
    <property type="entry name" value="Abi-like_C"/>
</dbReference>
<dbReference type="Proteomes" id="UP000013148">
    <property type="component" value="Unassembled WGS sequence"/>
</dbReference>
<proteinExistence type="predicted"/>
<dbReference type="eggNOG" id="COG4271">
    <property type="taxonomic scope" value="Bacteria"/>
</dbReference>
<gene>
    <name evidence="2" type="ORF">F964_03759</name>
</gene>
<dbReference type="HOGENOM" id="CLU_1097453_0_0_6"/>
<reference evidence="2 3" key="1">
    <citation type="submission" date="2013-02" db="EMBL/GenBank/DDBJ databases">
        <title>The Genome Sequence of Acinetobacter guillouiae NIPH 991.</title>
        <authorList>
            <consortium name="The Broad Institute Genome Sequencing Platform"/>
            <consortium name="The Broad Institute Genome Sequencing Center for Infectious Disease"/>
            <person name="Cerqueira G."/>
            <person name="Feldgarden M."/>
            <person name="Courvalin P."/>
            <person name="Perichon B."/>
            <person name="Grillot-Courvalin C."/>
            <person name="Clermont D."/>
            <person name="Rocha E."/>
            <person name="Yoon E.-J."/>
            <person name="Nemec A."/>
            <person name="Walker B."/>
            <person name="Young S.K."/>
            <person name="Zeng Q."/>
            <person name="Gargeya S."/>
            <person name="Fitzgerald M."/>
            <person name="Haas B."/>
            <person name="Abouelleil A."/>
            <person name="Alvarado L."/>
            <person name="Arachchi H.M."/>
            <person name="Berlin A.M."/>
            <person name="Chapman S.B."/>
            <person name="Dewar J."/>
            <person name="Goldberg J."/>
            <person name="Griggs A."/>
            <person name="Gujja S."/>
            <person name="Hansen M."/>
            <person name="Howarth C."/>
            <person name="Imamovic A."/>
            <person name="Larimer J."/>
            <person name="McCowan C."/>
            <person name="Murphy C."/>
            <person name="Neiman D."/>
            <person name="Pearson M."/>
            <person name="Priest M."/>
            <person name="Roberts A."/>
            <person name="Saif S."/>
            <person name="Shea T."/>
            <person name="Sisk P."/>
            <person name="Sykes S."/>
            <person name="Wortman J."/>
            <person name="Nusbaum C."/>
            <person name="Birren B."/>
        </authorList>
    </citation>
    <scope>NUCLEOTIDE SEQUENCE [LARGE SCALE GENOMIC DNA]</scope>
    <source>
        <strain evidence="2 3">NIPH 991</strain>
    </source>
</reference>